<evidence type="ECO:0000256" key="12">
    <source>
        <dbReference type="PIRSR" id="PIRSR001589-3"/>
    </source>
</evidence>
<dbReference type="InterPro" id="IPR017932">
    <property type="entry name" value="GATase_2_dom"/>
</dbReference>
<dbReference type="HOGENOM" id="CLU_014658_2_2_11"/>
<evidence type="ECO:0000256" key="6">
    <source>
        <dbReference type="ARBA" id="ARBA00022840"/>
    </source>
</evidence>
<keyword evidence="4" id="KW-0028">Amino-acid biosynthesis</keyword>
<dbReference type="InterPro" id="IPR050795">
    <property type="entry name" value="Asn_Synthetase"/>
</dbReference>
<dbReference type="GO" id="GO:0005829">
    <property type="term" value="C:cytosol"/>
    <property type="evidence" value="ECO:0007669"/>
    <property type="project" value="TreeGrafter"/>
</dbReference>
<feature type="domain" description="Glutamine amidotransferase type-2" evidence="13">
    <location>
        <begin position="5"/>
        <end position="184"/>
    </location>
</feature>
<dbReference type="PANTHER" id="PTHR11772:SF2">
    <property type="entry name" value="ASPARAGINE SYNTHETASE [GLUTAMINE-HYDROLYZING]"/>
    <property type="match status" value="1"/>
</dbReference>
<dbReference type="SUPFAM" id="SSF52402">
    <property type="entry name" value="Adenine nucleotide alpha hydrolases-like"/>
    <property type="match status" value="1"/>
</dbReference>
<dbReference type="InterPro" id="IPR029055">
    <property type="entry name" value="Ntn_hydrolases_N"/>
</dbReference>
<keyword evidence="15" id="KW-1185">Reference proteome</keyword>
<dbReference type="GO" id="GO:0005524">
    <property type="term" value="F:ATP binding"/>
    <property type="evidence" value="ECO:0007669"/>
    <property type="project" value="UniProtKB-KW"/>
</dbReference>
<dbReference type="Gene3D" id="3.60.20.10">
    <property type="entry name" value="Glutamine Phosphoribosylpyrophosphate, subunit 1, domain 1"/>
    <property type="match status" value="1"/>
</dbReference>
<dbReference type="InterPro" id="IPR001962">
    <property type="entry name" value="Asn_synthase"/>
</dbReference>
<evidence type="ECO:0000256" key="9">
    <source>
        <dbReference type="ARBA" id="ARBA00029440"/>
    </source>
</evidence>
<evidence type="ECO:0000256" key="10">
    <source>
        <dbReference type="ARBA" id="ARBA00048741"/>
    </source>
</evidence>
<evidence type="ECO:0000256" key="8">
    <source>
        <dbReference type="ARBA" id="ARBA00022962"/>
    </source>
</evidence>
<feature type="binding site" evidence="11">
    <location>
        <position position="239"/>
    </location>
    <ligand>
        <name>ATP</name>
        <dbReference type="ChEBI" id="CHEBI:30616"/>
    </ligand>
</feature>
<keyword evidence="3" id="KW-0436">Ligase</keyword>
<dbReference type="Pfam" id="PF13537">
    <property type="entry name" value="GATase_7"/>
    <property type="match status" value="1"/>
</dbReference>
<dbReference type="NCBIfam" id="TIGR01536">
    <property type="entry name" value="asn_synth_AEB"/>
    <property type="match status" value="1"/>
</dbReference>
<dbReference type="OrthoDB" id="9763290at2"/>
<comment type="similarity">
    <text evidence="1">Belongs to the asparagine synthetase family.</text>
</comment>
<keyword evidence="6 11" id="KW-0067">ATP-binding</keyword>
<keyword evidence="7" id="KW-0061">Asparagine biosynthesis</keyword>
<dbReference type="Gene3D" id="3.40.50.620">
    <property type="entry name" value="HUPs"/>
    <property type="match status" value="1"/>
</dbReference>
<sequence>MRAISGIVAAHGPFDPREGVRMLDRLAHRGPDGWGSHALDHAWLGHRRLAVVDLDSGTQPLRDSAGDYWLVGDGEIYNHERLRGELEARGHVFRSRADQESALHLVEADGTAALSRLWGMFALAGADTEGHFFAARDTMGIAPLYWAHHGGTTVFASELKAFDPQRRPDVEPFPPGHVWTPREGLTPFRVLADTTATGMRADTDHEPSEPPEEVLAAIRDTLIGAVERLLVADVPVGALLSGGLDSSLVTAIAARHAGRAGRRFPTFAVGKQDSADLVAARQVADALGTDHHERVYTDDELIDWVPEVIRVIESFDPSLVHSSVPNLLVSKLAARTVKVVLIGEGADELFAGYGYYGEIVSGADLHEELLSTIQGLHIGGLQRVDRVAGATGLEPRTPFLDLDVVELGLSLPARWKLSSGERPEKWLLRKAFEGWLPEQLLWRPKEQFGQGTGAGDVLGDYYASTVSDEEFEAERRALDPPLRTREELAYYRLFQRELTGVDPEHLIGRFAGW</sequence>
<feature type="site" description="Important for beta-aspartyl-AMP intermediate formation" evidence="12">
    <location>
        <position position="344"/>
    </location>
</feature>
<organism evidence="14 15">
    <name type="scientific">Saccharomonospora azurea NA-128</name>
    <dbReference type="NCBI Taxonomy" id="882081"/>
    <lineage>
        <taxon>Bacteria</taxon>
        <taxon>Bacillati</taxon>
        <taxon>Actinomycetota</taxon>
        <taxon>Actinomycetes</taxon>
        <taxon>Pseudonocardiales</taxon>
        <taxon>Pseudonocardiaceae</taxon>
        <taxon>Saccharomonospora</taxon>
    </lineage>
</organism>
<dbReference type="RefSeq" id="WP_005442891.1">
    <property type="nucleotide sequence ID" value="NZ_CM001466.1"/>
</dbReference>
<name>H8GDA0_9PSEU</name>
<dbReference type="InterPro" id="IPR033738">
    <property type="entry name" value="AsnB_N"/>
</dbReference>
<evidence type="ECO:0000259" key="13">
    <source>
        <dbReference type="PROSITE" id="PS51278"/>
    </source>
</evidence>
<keyword evidence="8" id="KW-0315">Glutamine amidotransferase</keyword>
<gene>
    <name evidence="14" type="ORF">SacazDRAFT_02981</name>
</gene>
<dbReference type="PANTHER" id="PTHR11772">
    <property type="entry name" value="ASPARAGINE SYNTHETASE"/>
    <property type="match status" value="1"/>
</dbReference>
<dbReference type="EC" id="6.3.5.4" evidence="2"/>
<evidence type="ECO:0000256" key="5">
    <source>
        <dbReference type="ARBA" id="ARBA00022741"/>
    </source>
</evidence>
<dbReference type="CDD" id="cd00712">
    <property type="entry name" value="AsnB"/>
    <property type="match status" value="1"/>
</dbReference>
<keyword evidence="5 11" id="KW-0547">Nucleotide-binding</keyword>
<evidence type="ECO:0000313" key="15">
    <source>
        <dbReference type="Proteomes" id="UP000004705"/>
    </source>
</evidence>
<feature type="binding site" evidence="11">
    <location>
        <position position="98"/>
    </location>
    <ligand>
        <name>L-glutamine</name>
        <dbReference type="ChEBI" id="CHEBI:58359"/>
    </ligand>
</feature>
<dbReference type="InterPro" id="IPR014729">
    <property type="entry name" value="Rossmann-like_a/b/a_fold"/>
</dbReference>
<evidence type="ECO:0000256" key="7">
    <source>
        <dbReference type="ARBA" id="ARBA00022888"/>
    </source>
</evidence>
<dbReference type="Pfam" id="PF00733">
    <property type="entry name" value="Asn_synthase"/>
    <property type="match status" value="2"/>
</dbReference>
<dbReference type="PIRSF" id="PIRSF001589">
    <property type="entry name" value="Asn_synthetase_glu-h"/>
    <property type="match status" value="1"/>
</dbReference>
<comment type="pathway">
    <text evidence="9">Amino-acid biosynthesis.</text>
</comment>
<dbReference type="PROSITE" id="PS51278">
    <property type="entry name" value="GATASE_TYPE_2"/>
    <property type="match status" value="1"/>
</dbReference>
<evidence type="ECO:0000256" key="3">
    <source>
        <dbReference type="ARBA" id="ARBA00022598"/>
    </source>
</evidence>
<dbReference type="EMBL" id="CM001466">
    <property type="protein sequence ID" value="EHY89864.1"/>
    <property type="molecule type" value="Genomic_DNA"/>
</dbReference>
<evidence type="ECO:0000256" key="4">
    <source>
        <dbReference type="ARBA" id="ARBA00022605"/>
    </source>
</evidence>
<feature type="binding site" evidence="11">
    <location>
        <position position="269"/>
    </location>
    <ligand>
        <name>ATP</name>
        <dbReference type="ChEBI" id="CHEBI:30616"/>
    </ligand>
</feature>
<evidence type="ECO:0000256" key="11">
    <source>
        <dbReference type="PIRSR" id="PIRSR001589-2"/>
    </source>
</evidence>
<dbReference type="GO" id="GO:0004066">
    <property type="term" value="F:asparagine synthase (glutamine-hydrolyzing) activity"/>
    <property type="evidence" value="ECO:0007669"/>
    <property type="project" value="UniProtKB-EC"/>
</dbReference>
<dbReference type="Proteomes" id="UP000004705">
    <property type="component" value="Chromosome"/>
</dbReference>
<comment type="catalytic activity">
    <reaction evidence="10">
        <text>L-aspartate + L-glutamine + ATP + H2O = L-asparagine + L-glutamate + AMP + diphosphate + H(+)</text>
        <dbReference type="Rhea" id="RHEA:12228"/>
        <dbReference type="ChEBI" id="CHEBI:15377"/>
        <dbReference type="ChEBI" id="CHEBI:15378"/>
        <dbReference type="ChEBI" id="CHEBI:29985"/>
        <dbReference type="ChEBI" id="CHEBI:29991"/>
        <dbReference type="ChEBI" id="CHEBI:30616"/>
        <dbReference type="ChEBI" id="CHEBI:33019"/>
        <dbReference type="ChEBI" id="CHEBI:58048"/>
        <dbReference type="ChEBI" id="CHEBI:58359"/>
        <dbReference type="ChEBI" id="CHEBI:456215"/>
        <dbReference type="EC" id="6.3.5.4"/>
    </reaction>
</comment>
<dbReference type="SUPFAM" id="SSF56235">
    <property type="entry name" value="N-terminal nucleophile aminohydrolases (Ntn hydrolases)"/>
    <property type="match status" value="1"/>
</dbReference>
<evidence type="ECO:0000313" key="14">
    <source>
        <dbReference type="EMBL" id="EHY89864.1"/>
    </source>
</evidence>
<evidence type="ECO:0000256" key="1">
    <source>
        <dbReference type="ARBA" id="ARBA00005752"/>
    </source>
</evidence>
<evidence type="ECO:0000256" key="2">
    <source>
        <dbReference type="ARBA" id="ARBA00012737"/>
    </source>
</evidence>
<dbReference type="AlphaFoldDB" id="H8GDA0"/>
<dbReference type="CDD" id="cd01991">
    <property type="entry name" value="Asn_synthase_B_C"/>
    <property type="match status" value="1"/>
</dbReference>
<protein>
    <recommendedName>
        <fullName evidence="2">asparagine synthase (glutamine-hydrolyzing)</fullName>
        <ecNumber evidence="2">6.3.5.4</ecNumber>
    </recommendedName>
</protein>
<dbReference type="GO" id="GO:0006529">
    <property type="term" value="P:asparagine biosynthetic process"/>
    <property type="evidence" value="ECO:0007669"/>
    <property type="project" value="UniProtKB-KW"/>
</dbReference>
<dbReference type="InterPro" id="IPR006426">
    <property type="entry name" value="Asn_synth_AEB"/>
</dbReference>
<reference evidence="14 15" key="1">
    <citation type="journal article" date="2012" name="Stand. Genomic Sci.">
        <title>Genome sequence of the soil bacterium Saccharomonospora azurea type strain (NA-128(T)).</title>
        <authorList>
            <person name="Klenk H.P."/>
            <person name="Held B."/>
            <person name="Lucas S."/>
            <person name="Lapidus A."/>
            <person name="Copeland A."/>
            <person name="Hammon N."/>
            <person name="Pitluck S."/>
            <person name="Goodwin L.A."/>
            <person name="Han C."/>
            <person name="Tapia R."/>
            <person name="Brambilla E.M."/>
            <person name="Potter G."/>
            <person name="Land M."/>
            <person name="Ivanova N."/>
            <person name="Rohde M."/>
            <person name="Goker M."/>
            <person name="Detter J.C."/>
            <person name="Kyrpides N.C."/>
            <person name="Woyke T."/>
        </authorList>
    </citation>
    <scope>NUCLEOTIDE SEQUENCE [LARGE SCALE GENOMIC DNA]</scope>
    <source>
        <strain evidence="14 15">NA-128</strain>
    </source>
</reference>
<proteinExistence type="inferred from homology"/>
<accession>H8GDA0</accession>